<evidence type="ECO:0000256" key="1">
    <source>
        <dbReference type="SAM" id="MobiDB-lite"/>
    </source>
</evidence>
<dbReference type="STRING" id="573413.Spirs_3934"/>
<name>E1R950_SEDSS</name>
<reference evidence="2 3" key="1">
    <citation type="journal article" date="2010" name="Stand. Genomic Sci.">
        <title>Complete genome sequence of Spirochaeta smaragdinae type strain (SEBR 4228).</title>
        <authorList>
            <person name="Mavromatis K."/>
            <person name="Yasawong M."/>
            <person name="Chertkov O."/>
            <person name="Lapidus A."/>
            <person name="Lucas S."/>
            <person name="Nolan M."/>
            <person name="Del Rio T.G."/>
            <person name="Tice H."/>
            <person name="Cheng J.F."/>
            <person name="Pitluck S."/>
            <person name="Liolios K."/>
            <person name="Ivanova N."/>
            <person name="Tapia R."/>
            <person name="Han C."/>
            <person name="Bruce D."/>
            <person name="Goodwin L."/>
            <person name="Pati A."/>
            <person name="Chen A."/>
            <person name="Palaniappan K."/>
            <person name="Land M."/>
            <person name="Hauser L."/>
            <person name="Chang Y.J."/>
            <person name="Jeffries C.D."/>
            <person name="Detter J.C."/>
            <person name="Rohde M."/>
            <person name="Brambilla E."/>
            <person name="Spring S."/>
            <person name="Goker M."/>
            <person name="Sikorski J."/>
            <person name="Woyke T."/>
            <person name="Bristow J."/>
            <person name="Eisen J.A."/>
            <person name="Markowitz V."/>
            <person name="Hugenholtz P."/>
            <person name="Klenk H.P."/>
            <person name="Kyrpides N.C."/>
        </authorList>
    </citation>
    <scope>NUCLEOTIDE SEQUENCE [LARGE SCALE GENOMIC DNA]</scope>
    <source>
        <strain evidence="3">DSM 11293 / JCM 15392 / SEBR 4228</strain>
    </source>
</reference>
<dbReference type="eggNOG" id="COG3210">
    <property type="taxonomic scope" value="Bacteria"/>
</dbReference>
<dbReference type="EMBL" id="CP002116">
    <property type="protein sequence ID" value="ADK83019.1"/>
    <property type="molecule type" value="Genomic_DNA"/>
</dbReference>
<dbReference type="KEGG" id="ssm:Spirs_3934"/>
<keyword evidence="3" id="KW-1185">Reference proteome</keyword>
<dbReference type="Proteomes" id="UP000002318">
    <property type="component" value="Chromosome"/>
</dbReference>
<sequence length="1651" mass="165982">MADSSSMSRRDIRKPLSFLLFLLLLGGAQTGWGQSLIPSTPGNYLQVTGSAATGDNDTFMVVFFSVPDDTSGPLYFAIDDPYLSGTSPDDGTDTAGGDSWDFYLVGGSGTFSSPISRQVTFGDIGEAANGSTLEELKFDGDGGGDNGWHYFSGVSPTQGEHIGNQYYFKVVAEAPNTDKNAFRLNVSKTDSGDPTGIAGVRAFAYAWTLALLNNTGRTWELYPFVPDSATGNITAFFVDFDNQDQGSVYNKTDRTTALASNLGNAATDSYSTAVTGQTNGTWYVELTETNGFPAINTALFYAEGSSPAEAYRVYASDYFPAAPDHVSATAEDGSAISNGSDLERVLLQLVDDSGDAVPYVRNIYLSVDGSAEIEATSDEAGLLNATERVVTTDSEGFAWVDVSDTVAENVTLTVITDGTTGVASQSLTSSRLPSSGSLGVNDAPQLSFIADAYPTASSAFGTSFIEGATQAIAAITIAEAGSFPSITAADGIRITIPTSKDVTFNTTPSSLSLSVSNGGGTVSYDNSNKTAVINVDTDFGTIDSLTVSGLELTAAADSDTSFFLEFSFDGDLVAEVSDNKLIIVQDTASTYTWTGSNTTWADQTNWDSGDGTAGDDGYPGESVITDNVVIPGGLSNYPVLASAVTINDLSIGSGGELDIGSTVLTVNGDSSNDGRLILSGAAGQGTGLGSFDTDSGTIEYSGGGSVQLDNCYNIEFSSGTYTLASDLTVKGDMTISGATVEDGGQAISISGDWNLSSGTFSANSDSGGTGTVEFVGSSIASLSGDTSFYNLTVQRAGKIIKFGAGDAFTVDGTLYVVGVAGNLINLISSNPETQWTITNGGGSETVQYVEVEDSAVGGTNDIAAYYSIDGDRNDTTSPGWNFFGTAWTWTGSISSAWGDEGNWDSGDESAGNDGTPGAGDSVTIPFTSRDPQLTGAVTVDDLTIEAWVEFDLNDYDLTVSGTLTNVGTLRAEGGGSVTASLNTDSGSVEYYGTGSYSHLAFGNSYYDLTISGGGSYALGAALTVENDLTVSSGTLDASGGADLLLGGDVDFSGGTFSKGTGTFTLQAADAQSLDPNAQDLGAFLVAGSGTAVTPSGDLIVDSLTIDSGASLTIGTGISIDVGSGALTNAGTLISSGAITAGDFSSTGTFTNAAANTISASGDVVISGSFGGTSTDNTLTMSGDGTRLDASENLGNLSVDPGSGNTVSLANNALVLDGDLAINSGSLNVEGFGITVSGSFSNSDTLGFAGGESTVSLPSSPIPGTVHYYGNSNTTGLVGGNSYTDLLFENSVDATSVTWTLSADLSVSDTLTVGSSTTLSTSTAWNNVTVSGDVDVSSGTFDAGGSGTIKVGGDVSFGTLTGGSGSTLELDGSSAQAIVPNGQSFGAVSLSGSGGVTLSGTGSFQSLTIAGGESLTLGGGAVTTGLTVNGTVTNGGSLYLNSDDAGGPTSLYMADGTTIANSGVLQVVSSTGAVELSSPGTTTLTGNELDVNGESLNLGGFETAIDHTLGAGDAVTLVGDVSFSGTLTLNGTGASLTTGDNTLTTGSLTITEGTVAVSGSGDVDVGSGAVTVGASGELTFNTTGSPALISGDFTSSGTVNNSQTSLVRASGNVEIDGSFGTPANSTVEMSGASATINTVVQAGSLETSGSAG</sequence>
<protein>
    <submittedName>
        <fullName evidence="2">Hemagluttinin repeat-containing protein</fullName>
    </submittedName>
</protein>
<evidence type="ECO:0000313" key="3">
    <source>
        <dbReference type="Proteomes" id="UP000002318"/>
    </source>
</evidence>
<dbReference type="HOGENOM" id="CLU_242465_0_0_12"/>
<organism evidence="2 3">
    <name type="scientific">Sediminispirochaeta smaragdinae (strain DSM 11293 / JCM 15392 / SEBR 4228)</name>
    <name type="common">Spirochaeta smaragdinae</name>
    <dbReference type="NCBI Taxonomy" id="573413"/>
    <lineage>
        <taxon>Bacteria</taxon>
        <taxon>Pseudomonadati</taxon>
        <taxon>Spirochaetota</taxon>
        <taxon>Spirochaetia</taxon>
        <taxon>Spirochaetales</taxon>
        <taxon>Spirochaetaceae</taxon>
        <taxon>Sediminispirochaeta</taxon>
    </lineage>
</organism>
<gene>
    <name evidence="2" type="ordered locus">Spirs_3934</name>
</gene>
<evidence type="ECO:0000313" key="2">
    <source>
        <dbReference type="EMBL" id="ADK83019.1"/>
    </source>
</evidence>
<dbReference type="OrthoDB" id="368286at2"/>
<feature type="region of interest" description="Disordered" evidence="1">
    <location>
        <begin position="898"/>
        <end position="919"/>
    </location>
</feature>
<accession>E1R950</accession>
<proteinExistence type="predicted"/>